<dbReference type="SUPFAM" id="SSF47986">
    <property type="entry name" value="DEATH domain"/>
    <property type="match status" value="1"/>
</dbReference>
<evidence type="ECO:0000313" key="1">
    <source>
        <dbReference type="EMBL" id="KAG8177016.1"/>
    </source>
</evidence>
<gene>
    <name evidence="1" type="ORF">JTE90_029678</name>
</gene>
<dbReference type="Proteomes" id="UP000827092">
    <property type="component" value="Unassembled WGS sequence"/>
</dbReference>
<comment type="caution">
    <text evidence="1">The sequence shown here is derived from an EMBL/GenBank/DDBJ whole genome shotgun (WGS) entry which is preliminary data.</text>
</comment>
<dbReference type="EMBL" id="JAFNEN010000828">
    <property type="protein sequence ID" value="KAG8177016.1"/>
    <property type="molecule type" value="Genomic_DNA"/>
</dbReference>
<proteinExistence type="predicted"/>
<protein>
    <submittedName>
        <fullName evidence="1">Uncharacterized protein</fullName>
    </submittedName>
</protein>
<keyword evidence="2" id="KW-1185">Reference proteome</keyword>
<dbReference type="InterPro" id="IPR011029">
    <property type="entry name" value="DEATH-like_dom_sf"/>
</dbReference>
<name>A0AAV6U059_9ARAC</name>
<evidence type="ECO:0000313" key="2">
    <source>
        <dbReference type="Proteomes" id="UP000827092"/>
    </source>
</evidence>
<dbReference type="Gene3D" id="1.10.533.10">
    <property type="entry name" value="Death Domain, Fas"/>
    <property type="match status" value="1"/>
</dbReference>
<accession>A0AAV6U059</accession>
<organism evidence="1 2">
    <name type="scientific">Oedothorax gibbosus</name>
    <dbReference type="NCBI Taxonomy" id="931172"/>
    <lineage>
        <taxon>Eukaryota</taxon>
        <taxon>Metazoa</taxon>
        <taxon>Ecdysozoa</taxon>
        <taxon>Arthropoda</taxon>
        <taxon>Chelicerata</taxon>
        <taxon>Arachnida</taxon>
        <taxon>Araneae</taxon>
        <taxon>Araneomorphae</taxon>
        <taxon>Entelegynae</taxon>
        <taxon>Araneoidea</taxon>
        <taxon>Linyphiidae</taxon>
        <taxon>Erigoninae</taxon>
        <taxon>Oedothorax</taxon>
    </lineage>
</organism>
<sequence length="160" mass="17710">MQPITQHRNSGRGIESNGTRFPLNTGCYASNYCKRIMNLQVVDRALFSHGDTPKRRKSLPTYTQHSSTSMQVLHDLYSRLASSPAPQPTLDSGGPAVILAPSLPASELPKSGLRALCSLLDPPDSMGRDWCMLGILLGLTEKLPQMDPGFRNLDRKQEYR</sequence>
<reference evidence="1 2" key="1">
    <citation type="journal article" date="2022" name="Nat. Ecol. Evol.">
        <title>A masculinizing supergene underlies an exaggerated male reproductive morph in a spider.</title>
        <authorList>
            <person name="Hendrickx F."/>
            <person name="De Corte Z."/>
            <person name="Sonet G."/>
            <person name="Van Belleghem S.M."/>
            <person name="Kostlbacher S."/>
            <person name="Vangestel C."/>
        </authorList>
    </citation>
    <scope>NUCLEOTIDE SEQUENCE [LARGE SCALE GENOMIC DNA]</scope>
    <source>
        <strain evidence="1">W744_W776</strain>
    </source>
</reference>
<dbReference type="AlphaFoldDB" id="A0AAV6U059"/>